<dbReference type="AlphaFoldDB" id="A0A6V8LIK8"/>
<dbReference type="Proteomes" id="UP000482960">
    <property type="component" value="Unassembled WGS sequence"/>
</dbReference>
<reference evidence="2 3" key="1">
    <citation type="submission" date="2020-03" db="EMBL/GenBank/DDBJ databases">
        <title>Whole genome shotgun sequence of Phytohabitans rumicis NBRC 108638.</title>
        <authorList>
            <person name="Komaki H."/>
            <person name="Tamura T."/>
        </authorList>
    </citation>
    <scope>NUCLEOTIDE SEQUENCE [LARGE SCALE GENOMIC DNA]</scope>
    <source>
        <strain evidence="2 3">NBRC 108638</strain>
    </source>
</reference>
<dbReference type="EMBL" id="BLPG01000001">
    <property type="protein sequence ID" value="GFJ92475.1"/>
    <property type="molecule type" value="Genomic_DNA"/>
</dbReference>
<protein>
    <submittedName>
        <fullName evidence="2">Uncharacterized protein</fullName>
    </submittedName>
</protein>
<gene>
    <name evidence="2" type="ORF">Prum_061170</name>
</gene>
<evidence type="ECO:0000256" key="1">
    <source>
        <dbReference type="SAM" id="Phobius"/>
    </source>
</evidence>
<keyword evidence="3" id="KW-1185">Reference proteome</keyword>
<feature type="transmembrane region" description="Helical" evidence="1">
    <location>
        <begin position="43"/>
        <end position="63"/>
    </location>
</feature>
<keyword evidence="1" id="KW-0472">Membrane</keyword>
<keyword evidence="1" id="KW-0812">Transmembrane</keyword>
<sequence length="77" mass="7818">MYTAASLYGSTPQAPSYTQPAPMAYTDDLASGVRGLLDPNNPLFWFGVVLAVTLGAAGAAGSVRLGKAKLSASIDKG</sequence>
<organism evidence="2 3">
    <name type="scientific">Phytohabitans rumicis</name>
    <dbReference type="NCBI Taxonomy" id="1076125"/>
    <lineage>
        <taxon>Bacteria</taxon>
        <taxon>Bacillati</taxon>
        <taxon>Actinomycetota</taxon>
        <taxon>Actinomycetes</taxon>
        <taxon>Micromonosporales</taxon>
        <taxon>Micromonosporaceae</taxon>
    </lineage>
</organism>
<keyword evidence="1" id="KW-1133">Transmembrane helix</keyword>
<comment type="caution">
    <text evidence="2">The sequence shown here is derived from an EMBL/GenBank/DDBJ whole genome shotgun (WGS) entry which is preliminary data.</text>
</comment>
<reference evidence="2 3" key="2">
    <citation type="submission" date="2020-03" db="EMBL/GenBank/DDBJ databases">
        <authorList>
            <person name="Ichikawa N."/>
            <person name="Kimura A."/>
            <person name="Kitahashi Y."/>
            <person name="Uohara A."/>
        </authorList>
    </citation>
    <scope>NUCLEOTIDE SEQUENCE [LARGE SCALE GENOMIC DNA]</scope>
    <source>
        <strain evidence="2 3">NBRC 108638</strain>
    </source>
</reference>
<evidence type="ECO:0000313" key="2">
    <source>
        <dbReference type="EMBL" id="GFJ92475.1"/>
    </source>
</evidence>
<evidence type="ECO:0000313" key="3">
    <source>
        <dbReference type="Proteomes" id="UP000482960"/>
    </source>
</evidence>
<accession>A0A6V8LIK8</accession>
<dbReference type="RefSeq" id="WP_173079342.1">
    <property type="nucleotide sequence ID" value="NZ_BAABJB010000013.1"/>
</dbReference>
<name>A0A6V8LIK8_9ACTN</name>
<proteinExistence type="predicted"/>